<sequence>MTRIRITRKKASALALTAILVLSTVAMSGAVLGADVQRGGQDPTFNPGVGGPNTVVASEEKPVVFQGEEDINFVQDNGQPIDPSQLIGVSGDAEGIPLESPVPEDQELGQYAVNGQRSNIGVTVQKPRVTDLELFNERGIDVEGSTVQEDETLLVKADWNFQNAEDLSLEVTDENGNEITGDVLTNVESLSDAQLQELNGAYAQYPEKIDNPGQRGTGTGIEYLQGIGQFNNTQLETNNTSVQSAYWAIDLSDQSSGDYTITVEGWDNLNQESATRSTVVSVTGETNVALDLEGDEATRGQNVRYTVRGSTAGASHIVTIEDNDFRNNQVNENVFRDVEDVIDRGTLDTNNDGSSDLAWAQIEVNEDTGLGVGQIDTSYLDDTNVDVNLYQEGQNLTDIAQDAGDTEDDRTLNVVQGGLTFESPAGTYIAGQEVDARGTAAPGVDEVAIYVRDQGDWELADINEDGQLNQQDLINVDSDGEWEERDVTLSQASDVLSIPGRYRIGVVEGDDVVGQNGTVQEQLSTSEFSSATSEQTSIIVTEPTLGATNNSSMVASFGIGAPAAMQDGNNTTQDNQTQDNQTQDNQTAQDDQRIRQNTPVTNENPTWVFRTYNEQIAVEDGTVEVTGVAPGLEEVLVVMVDSRGRIVTETVSVDDNDIFEEDDIELINEEGRELNEGEITGMVIGLGRDTVVGDGVVPGQDQSDLAALENWIKSFSTGLTQDQVVARIIDETTGEAGSDDLRLRQSFRYADAATSVSAIVPQDEANVSSQPGLQSRIVPIEAGQTMVVEGVTNRKPDDNTITVEIIDGPSADEFDSAAVDQWGRNGIWSVNLSTEGIQPGTYTMEIDDGDNTDIVQFQVVEQGQQNETTTTTTNQTEAGDNETTTTTTTAGNEDTAAGNETTQAANETDAAAGNQNQQGAQAGNTLEIRSEGVTLNYSISFAGTVEAVSDQTEESDDVQDSTVTGQVGDGDAADAYNFVGQISDISAEGDLSNATFILNGDEVQPGDLPDASGNNSSMVAPAVVSGPA</sequence>
<dbReference type="InterPro" id="IPR018247">
    <property type="entry name" value="EF_Hand_1_Ca_BS"/>
</dbReference>
<dbReference type="AlphaFoldDB" id="A0A8U0HS66"/>
<feature type="region of interest" description="Disordered" evidence="1">
    <location>
        <begin position="562"/>
        <end position="601"/>
    </location>
</feature>
<reference evidence="2 3" key="1">
    <citation type="submission" date="2022-04" db="EMBL/GenBank/DDBJ databases">
        <title>Diverse halophilic archaea isolated from saline environments.</title>
        <authorList>
            <person name="Cui H.-L."/>
        </authorList>
    </citation>
    <scope>NUCLEOTIDE SEQUENCE [LARGE SCALE GENOMIC DNA]</scope>
    <source>
        <strain evidence="2 3">XZYJT49</strain>
    </source>
</reference>
<dbReference type="PROSITE" id="PS00018">
    <property type="entry name" value="EF_HAND_1"/>
    <property type="match status" value="1"/>
</dbReference>
<dbReference type="RefSeq" id="WP_248649769.1">
    <property type="nucleotide sequence ID" value="NZ_CP096659.1"/>
</dbReference>
<evidence type="ECO:0000313" key="2">
    <source>
        <dbReference type="EMBL" id="UPV73717.1"/>
    </source>
</evidence>
<protein>
    <recommendedName>
        <fullName evidence="4">Cell surface glycoprotein</fullName>
    </recommendedName>
</protein>
<evidence type="ECO:0008006" key="4">
    <source>
        <dbReference type="Google" id="ProtNLM"/>
    </source>
</evidence>
<dbReference type="KEGG" id="halx:M0R89_14365"/>
<feature type="compositionally biased region" description="Low complexity" evidence="1">
    <location>
        <begin position="566"/>
        <end position="589"/>
    </location>
</feature>
<feature type="compositionally biased region" description="Low complexity" evidence="1">
    <location>
        <begin position="910"/>
        <end position="920"/>
    </location>
</feature>
<feature type="compositionally biased region" description="Low complexity" evidence="1">
    <location>
        <begin position="861"/>
        <end position="899"/>
    </location>
</feature>
<evidence type="ECO:0000313" key="3">
    <source>
        <dbReference type="Proteomes" id="UP000830729"/>
    </source>
</evidence>
<feature type="region of interest" description="Disordered" evidence="1">
    <location>
        <begin position="861"/>
        <end position="920"/>
    </location>
</feature>
<proteinExistence type="predicted"/>
<gene>
    <name evidence="2" type="ORF">M0R89_14365</name>
</gene>
<evidence type="ECO:0000256" key="1">
    <source>
        <dbReference type="SAM" id="MobiDB-lite"/>
    </source>
</evidence>
<name>A0A8U0HS66_9EURY</name>
<dbReference type="GeneID" id="72186406"/>
<accession>A0A8U0HS66</accession>
<feature type="region of interest" description="Disordered" evidence="1">
    <location>
        <begin position="1005"/>
        <end position="1028"/>
    </location>
</feature>
<dbReference type="Proteomes" id="UP000830729">
    <property type="component" value="Chromosome"/>
</dbReference>
<dbReference type="EMBL" id="CP096659">
    <property type="protein sequence ID" value="UPV73717.1"/>
    <property type="molecule type" value="Genomic_DNA"/>
</dbReference>
<keyword evidence="3" id="KW-1185">Reference proteome</keyword>
<organism evidence="2 3">
    <name type="scientific">Halorussus limi</name>
    <dbReference type="NCBI Taxonomy" id="2938695"/>
    <lineage>
        <taxon>Archaea</taxon>
        <taxon>Methanobacteriati</taxon>
        <taxon>Methanobacteriota</taxon>
        <taxon>Stenosarchaea group</taxon>
        <taxon>Halobacteria</taxon>
        <taxon>Halobacteriales</taxon>
        <taxon>Haladaptataceae</taxon>
        <taxon>Halorussus</taxon>
    </lineage>
</organism>